<feature type="compositionally biased region" description="Basic residues" evidence="2">
    <location>
        <begin position="343"/>
        <end position="352"/>
    </location>
</feature>
<evidence type="ECO:0000313" key="4">
    <source>
        <dbReference type="RefSeq" id="XP_035694361.1"/>
    </source>
</evidence>
<feature type="region of interest" description="Disordered" evidence="2">
    <location>
        <begin position="2145"/>
        <end position="2166"/>
    </location>
</feature>
<feature type="region of interest" description="Disordered" evidence="2">
    <location>
        <begin position="493"/>
        <end position="512"/>
    </location>
</feature>
<feature type="region of interest" description="Disordered" evidence="2">
    <location>
        <begin position="1317"/>
        <end position="1339"/>
    </location>
</feature>
<proteinExistence type="predicted"/>
<feature type="compositionally biased region" description="Low complexity" evidence="2">
    <location>
        <begin position="2442"/>
        <end position="2452"/>
    </location>
</feature>
<feature type="region of interest" description="Disordered" evidence="2">
    <location>
        <begin position="1199"/>
        <end position="1264"/>
    </location>
</feature>
<feature type="region of interest" description="Disordered" evidence="2">
    <location>
        <begin position="2838"/>
        <end position="2905"/>
    </location>
</feature>
<feature type="region of interest" description="Disordered" evidence="2">
    <location>
        <begin position="1518"/>
        <end position="1840"/>
    </location>
</feature>
<feature type="compositionally biased region" description="Low complexity" evidence="2">
    <location>
        <begin position="783"/>
        <end position="797"/>
    </location>
</feature>
<feature type="region of interest" description="Disordered" evidence="2">
    <location>
        <begin position="2936"/>
        <end position="2967"/>
    </location>
</feature>
<feature type="compositionally biased region" description="Basic and acidic residues" evidence="2">
    <location>
        <begin position="758"/>
        <end position="782"/>
    </location>
</feature>
<dbReference type="GeneID" id="118428414"/>
<protein>
    <submittedName>
        <fullName evidence="4">Uncharacterized protein LOC118428414 isoform X1</fullName>
    </submittedName>
</protein>
<feature type="compositionally biased region" description="Polar residues" evidence="2">
    <location>
        <begin position="1653"/>
        <end position="1680"/>
    </location>
</feature>
<feature type="compositionally biased region" description="Basic and acidic residues" evidence="2">
    <location>
        <begin position="368"/>
        <end position="379"/>
    </location>
</feature>
<feature type="compositionally biased region" description="Polar residues" evidence="2">
    <location>
        <begin position="1051"/>
        <end position="1071"/>
    </location>
</feature>
<feature type="compositionally biased region" description="Polar residues" evidence="2">
    <location>
        <begin position="172"/>
        <end position="185"/>
    </location>
</feature>
<feature type="region of interest" description="Disordered" evidence="2">
    <location>
        <begin position="322"/>
        <end position="402"/>
    </location>
</feature>
<name>A0A9J7M423_BRAFL</name>
<evidence type="ECO:0000256" key="1">
    <source>
        <dbReference type="SAM" id="Coils"/>
    </source>
</evidence>
<feature type="compositionally biased region" description="Acidic residues" evidence="2">
    <location>
        <begin position="2724"/>
        <end position="2740"/>
    </location>
</feature>
<feature type="compositionally biased region" description="Basic and acidic residues" evidence="2">
    <location>
        <begin position="2661"/>
        <end position="2673"/>
    </location>
</feature>
<feature type="region of interest" description="Disordered" evidence="2">
    <location>
        <begin position="2412"/>
        <end position="2538"/>
    </location>
</feature>
<dbReference type="RefSeq" id="XP_035694361.1">
    <property type="nucleotide sequence ID" value="XM_035838468.1"/>
</dbReference>
<keyword evidence="3" id="KW-1185">Reference proteome</keyword>
<dbReference type="Proteomes" id="UP000001554">
    <property type="component" value="Chromosome 1"/>
</dbReference>
<feature type="compositionally biased region" description="Polar residues" evidence="2">
    <location>
        <begin position="2417"/>
        <end position="2441"/>
    </location>
</feature>
<feature type="compositionally biased region" description="Polar residues" evidence="2">
    <location>
        <begin position="382"/>
        <end position="401"/>
    </location>
</feature>
<feature type="compositionally biased region" description="Polar residues" evidence="2">
    <location>
        <begin position="1078"/>
        <end position="1088"/>
    </location>
</feature>
<dbReference type="OrthoDB" id="10048284at2759"/>
<feature type="compositionally biased region" description="Polar residues" evidence="2">
    <location>
        <begin position="1243"/>
        <end position="1255"/>
    </location>
</feature>
<feature type="region of interest" description="Disordered" evidence="2">
    <location>
        <begin position="530"/>
        <end position="549"/>
    </location>
</feature>
<feature type="region of interest" description="Disordered" evidence="2">
    <location>
        <begin position="1861"/>
        <end position="1938"/>
    </location>
</feature>
<feature type="region of interest" description="Disordered" evidence="2">
    <location>
        <begin position="583"/>
        <end position="655"/>
    </location>
</feature>
<feature type="compositionally biased region" description="Basic residues" evidence="2">
    <location>
        <begin position="636"/>
        <end position="651"/>
    </location>
</feature>
<feature type="compositionally biased region" description="Polar residues" evidence="2">
    <location>
        <begin position="583"/>
        <end position="592"/>
    </location>
</feature>
<evidence type="ECO:0000256" key="2">
    <source>
        <dbReference type="SAM" id="MobiDB-lite"/>
    </source>
</evidence>
<feature type="compositionally biased region" description="Low complexity" evidence="2">
    <location>
        <begin position="2848"/>
        <end position="2870"/>
    </location>
</feature>
<feature type="compositionally biased region" description="Polar residues" evidence="2">
    <location>
        <begin position="715"/>
        <end position="726"/>
    </location>
</feature>
<feature type="compositionally biased region" description="Polar residues" evidence="2">
    <location>
        <begin position="599"/>
        <end position="608"/>
    </location>
</feature>
<organism evidence="3 4">
    <name type="scientific">Branchiostoma floridae</name>
    <name type="common">Florida lancelet</name>
    <name type="synonym">Amphioxus</name>
    <dbReference type="NCBI Taxonomy" id="7739"/>
    <lineage>
        <taxon>Eukaryota</taxon>
        <taxon>Metazoa</taxon>
        <taxon>Chordata</taxon>
        <taxon>Cephalochordata</taxon>
        <taxon>Leptocardii</taxon>
        <taxon>Amphioxiformes</taxon>
        <taxon>Branchiostomatidae</taxon>
        <taxon>Branchiostoma</taxon>
    </lineage>
</organism>
<feature type="region of interest" description="Disordered" evidence="2">
    <location>
        <begin position="166"/>
        <end position="207"/>
    </location>
</feature>
<dbReference type="KEGG" id="bfo:118428414"/>
<feature type="coiled-coil region" evidence="1">
    <location>
        <begin position="49"/>
        <end position="83"/>
    </location>
</feature>
<feature type="region of interest" description="Disordered" evidence="2">
    <location>
        <begin position="741"/>
        <end position="804"/>
    </location>
</feature>
<feature type="compositionally biased region" description="Polar residues" evidence="2">
    <location>
        <begin position="1362"/>
        <end position="1374"/>
    </location>
</feature>
<feature type="region of interest" description="Disordered" evidence="2">
    <location>
        <begin position="2649"/>
        <end position="2744"/>
    </location>
</feature>
<feature type="region of interest" description="Disordered" evidence="2">
    <location>
        <begin position="92"/>
        <end position="120"/>
    </location>
</feature>
<feature type="compositionally biased region" description="Basic residues" evidence="2">
    <location>
        <begin position="693"/>
        <end position="703"/>
    </location>
</feature>
<gene>
    <name evidence="4" type="primary">LOC118428414</name>
</gene>
<feature type="region of interest" description="Disordered" evidence="2">
    <location>
        <begin position="2552"/>
        <end position="2593"/>
    </location>
</feature>
<reference evidence="3" key="1">
    <citation type="journal article" date="2020" name="Nat. Ecol. Evol.">
        <title>Deeply conserved synteny resolves early events in vertebrate evolution.</title>
        <authorList>
            <person name="Simakov O."/>
            <person name="Marletaz F."/>
            <person name="Yue J.X."/>
            <person name="O'Connell B."/>
            <person name="Jenkins J."/>
            <person name="Brandt A."/>
            <person name="Calef R."/>
            <person name="Tung C.H."/>
            <person name="Huang T.K."/>
            <person name="Schmutz J."/>
            <person name="Satoh N."/>
            <person name="Yu J.K."/>
            <person name="Putnam N.H."/>
            <person name="Green R.E."/>
            <person name="Rokhsar D.S."/>
        </authorList>
    </citation>
    <scope>NUCLEOTIDE SEQUENCE [LARGE SCALE GENOMIC DNA]</scope>
    <source>
        <strain evidence="3">S238N-H82</strain>
    </source>
</reference>
<dbReference type="OMA" id="DICECED"/>
<keyword evidence="1" id="KW-0175">Coiled coil</keyword>
<feature type="region of interest" description="Disordered" evidence="2">
    <location>
        <begin position="1051"/>
        <end position="1088"/>
    </location>
</feature>
<evidence type="ECO:0000313" key="3">
    <source>
        <dbReference type="Proteomes" id="UP000001554"/>
    </source>
</evidence>
<feature type="compositionally biased region" description="Polar residues" evidence="2">
    <location>
        <begin position="2552"/>
        <end position="2566"/>
    </location>
</feature>
<sequence>MEEEGSEAECGDPAMTKLLNYFETMEASGSQSKEVCKYNIMIDSLLETNMKLKTINKVLQDRNKELQERNKELQKRTEELGAENKQLKGCLGKCRMKESSPEEEEEHDKSEAGGSKGAESAVVSCTLSGVEESEMCPAESCQTGAQLQEGLLHKDREEADGAIQAVPGAQKEPQQVQEGQENTGEQQKDETVPKQPSMASCRENNDCNMDGQSSETLHNCLVMLNNESHNANGHSHDDLTLTREEATSDFIDPAQTERSAFRVVYDMMRELSMQAVSGTLQGSNTLSDTQRLTVDTIGGTGDPTKPVEDSIVVTNVTAAVSAMQDSCSGKRSDEAEDTDGCRRTRLRSRSRGKSTTSSALLQDATPVQEEHQDASKEDLEPSTASNDQPTKTWDQTSQTNIQKEDRVVELPQGGCHSIPELSDFLCSPEKVAELTEEYVSDLPKAQTLDRRRKKTRRRGRKPVIKDGSIVNISMSSRDVKNYLQTHHVQEETRFRTDCSGESPTKKRSGSPVIDAESALRAVMVISNSLEDSTDCQAEKSKSKGTDSAKELVPTVATCMVVDRQEERQPSEQVNIAATNVCPSQTDSLQQRTGVDPSTDGETWTTNLSRARRLEQERYGSKMMSDDTDVDTLPAAPKRRGRGRPPKKRVPKDKRAGALTYLSDACRVEQKDCVSKVTSDDTDLETSHVEPPKRRGRGRPRKKRPPADINLHEENNGSNIRSNLHGENNKSNICRRLRSLSKEKTENCESSISSRLRSRSRETPGESRTELFRSDDSEQEVVRDSASSSSVEDSQNSAPGMSQEVSSMRVIPAFSHSLANENTDNAIEAGKSKSLEKDSVEEAAHKATTNVDGDEEEQQDLSQIRSQEMADVCRSDAIREVTADSLPVGTVLPVDSVTETIDMGHKLEELRAKVPLDNTGEIAPKPRKSLRKYECRKPQVKASLDRLRARSNERYLEEEPQVLGQKKSEQGVPQNTESLATAVDAVSDGVTNLIQLSEDITDVSTEVTLPLDNDRKEDGPTTTSYQEVLRRFPDVLAKSPVVMIKRLEMTSQTTRVCESEPQYQKDSGNNVSEELDPEVTTTSPSMQESAQRSLHNFPTPESLDESEHVLENKLCHRVKARKAKRESSAERRNDFPRNLGMTRAWTKAEVIKQIRQYNLKDKSLQHPYETAHEEVHQETKCRIDVESALTTVTVIQKSSLPPGGNAVTKRHGSSSDKCTGEIDQWHTVKHNKRSSTLHEEDQLSHSSAGQGCSSEETLAPDVGDDAERRENGIESLGEQEVENHENGAGIKPGTLKIRVRLCKSKVDGKIRAKCIDTAASGGDQKGSRESSGQKPHVKRKMHVGIAELQKGEETLENGGMSKQIPSSEVQQVGKNASLSKMSVHAQKQRLCCTKELSGGRNKAAVTKRLRTGSEGSEGYHEDVTTKNLRRAKTSGKSNPLEREVMYKLKRRDSKTAEQACTEVVVANGQTCQTSDKRKGLRYTNAVAKRPSGGSMENKTGVKEPVVKTGITKVASCDRNRKRWKTDSESIPQTTADEQCHKPTTGRHQEEIRRTLGYSPSDTTIQNKTKKDFGSELMLADCAIEKAERQVGKKTPSQKSLQPRKKRRVEAKNPSTVNAVEKVGKQRQSTDSQKQSNKAGTPGQDQMQGIEVVSPTGTDSTRGSNSEEQWYTVSSGGCNTSKTSEDQWWRASSEQRTPTDAADDVFWSPGADDVGAEVEVPFSPVKGKNPSVTQATRDGQLNRVTSEGQDSAQRCKKVASTTSTSRKSTRSKLSANRKKEPNKSRGQTRVKGKSNASVKGKDSSTDATPLLSTDSKKQPSPEKSDMRERQPALPLTSNCSPQFTEAGQKVQVVFTSVQSPAMPASLHGDSPLSPWKQRPPVFSSTKVPRMAPLAAKKTSQKQCDKQKAGKRKQAKEKPANNTVRNRRKSRRDPTMSQEEDIHSAAFQETSAEQQLDAVSGKDAMNALNCISLQKTGDSVGSCSQQSNMSLHMQLTPRVKVLGPCRTGGNGSSQTPTQLAEQCYPDPLLTMGCNKVMLENSVRGHSTDLQDFGNDSPVVNMNATLPAVSQAPQFNSTVSPTALSLLTFRSEQAIFTNMPLDTGTASPLAVYNNNMPPFDTVTSLPDISYTLGKAFEVLDDLEGEKTAMQRPLANPSVQKESIETSKKKQSYYKKGQADIDETVSNTMPFGKDVRTAANNSICDTGVPVIPETQQRDLHPLGKISQVVQDVPTSPSVKRKLRELVDSPPKEKQTDNFPPVPVVMIDGKEKVPICRLPPGKNPYSQKAVLPGQSLQQNAPGHNLLVLANASDLVERLYSPTKVDVNRNNCQPTPYEKQETKINRESARELSAKVTAALCSSDSQEHAAEGSAGNPETGALMAGNLVDTAATQGVDQGNTTDILEEAMLQITGNCVSHEKDANTGSKTVCTSSDGTPKENNLTNGPQSLWSSSTSSSLQKEGCSNSDQRQKHDSSIVTESTYRTQDEGDTNEAETGKDEFVGRLPAGPPIRTSSRPVDSCTSVPTTTDTDNSMSAIATDPVLPNFTTMPSMVPLTIEKTSQSQTDKQNANKSKQAKEKEANNTVWDSRERQTDPTTSQEQDIISAAFRETLADQLLDSVSGTCEDVTAPNLVPPNSVVDHPALALREELAESFDSVEVEVPDVPEQAELKTGTDLKTETDNNANSAEKKEEPEASSSAKPDDDSTHIDVVKTSEEFCDAQSHTTSLDYSPDSDDNWENMETSESDVQDNRKYTRDGNPVTGQQGVQGNIFGCVKKPSVGSGGSKAAEVDHVKRNMNNSSSDVCQEPPSKVRRTLLIAKNDTSAGLPDVGKLSVTDAVFGPPRGADFGTIRQKSPELSDSPLVSSSSNSHGSTQLGSVVEKPSGLNGLNGGTRPTEKKTSPGSLASLVKKGNMKLKKLKPPRFLAARTTAGSAAVGVANRNQTDRPTQLQHGTQQGNGTVQSRDRTSASTSQPALQWVKETDQHCQQRMRRLEQEVQTFVKDSSQQEMKVRLTTNDELMKMKHIAARYCIEVALVQGWTLLLYKTSKTKMPVQPVLQRKR</sequence>
<feature type="compositionally biased region" description="Polar residues" evidence="2">
    <location>
        <begin position="1556"/>
        <end position="1565"/>
    </location>
</feature>
<feature type="compositionally biased region" description="Basic and acidic residues" evidence="2">
    <location>
        <begin position="1812"/>
        <end position="1828"/>
    </location>
</feature>
<feature type="region of interest" description="Disordered" evidence="2">
    <location>
        <begin position="674"/>
        <end position="726"/>
    </location>
</feature>
<feature type="compositionally biased region" description="Basic and acidic residues" evidence="2">
    <location>
        <begin position="2693"/>
        <end position="2708"/>
    </location>
</feature>
<accession>A0A9J7M423</accession>
<reference evidence="4" key="2">
    <citation type="submission" date="2025-08" db="UniProtKB">
        <authorList>
            <consortium name="RefSeq"/>
        </authorList>
    </citation>
    <scope>IDENTIFICATION</scope>
    <source>
        <strain evidence="4">S238N-H82</strain>
        <tissue evidence="4">Testes</tissue>
    </source>
</reference>
<feature type="compositionally biased region" description="Polar residues" evidence="2">
    <location>
        <begin position="1624"/>
        <end position="1645"/>
    </location>
</feature>
<feature type="compositionally biased region" description="Polar residues" evidence="2">
    <location>
        <begin position="1728"/>
        <end position="1750"/>
    </location>
</feature>
<feature type="compositionally biased region" description="Polar residues" evidence="2">
    <location>
        <begin position="2505"/>
        <end position="2529"/>
    </location>
</feature>
<feature type="compositionally biased region" description="Basic and acidic residues" evidence="2">
    <location>
        <begin position="536"/>
        <end position="549"/>
    </location>
</feature>
<feature type="region of interest" description="Disordered" evidence="2">
    <location>
        <begin position="1354"/>
        <end position="1374"/>
    </location>
</feature>
<feature type="compositionally biased region" description="Basic and acidic residues" evidence="2">
    <location>
        <begin position="2568"/>
        <end position="2586"/>
    </location>
</feature>